<dbReference type="InterPro" id="IPR013087">
    <property type="entry name" value="Znf_C2H2_type"/>
</dbReference>
<gene>
    <name evidence="3" type="ORF">TWF730_007280</name>
</gene>
<evidence type="ECO:0000313" key="3">
    <source>
        <dbReference type="EMBL" id="KAK6357923.1"/>
    </source>
</evidence>
<dbReference type="SMART" id="SM00355">
    <property type="entry name" value="ZnF_C2H2"/>
    <property type="match status" value="2"/>
</dbReference>
<protein>
    <recommendedName>
        <fullName evidence="2">C2H2-type domain-containing protein</fullName>
    </recommendedName>
</protein>
<dbReference type="AlphaFoldDB" id="A0AAV9V822"/>
<dbReference type="PROSITE" id="PS00028">
    <property type="entry name" value="ZINC_FINGER_C2H2_1"/>
    <property type="match status" value="1"/>
</dbReference>
<accession>A0AAV9V822</accession>
<evidence type="ECO:0000259" key="2">
    <source>
        <dbReference type="PROSITE" id="PS00028"/>
    </source>
</evidence>
<feature type="region of interest" description="Disordered" evidence="1">
    <location>
        <begin position="1"/>
        <end position="20"/>
    </location>
</feature>
<proteinExistence type="predicted"/>
<comment type="caution">
    <text evidence="3">The sequence shown here is derived from an EMBL/GenBank/DDBJ whole genome shotgun (WGS) entry which is preliminary data.</text>
</comment>
<evidence type="ECO:0000313" key="4">
    <source>
        <dbReference type="Proteomes" id="UP001373714"/>
    </source>
</evidence>
<dbReference type="Proteomes" id="UP001373714">
    <property type="component" value="Unassembled WGS sequence"/>
</dbReference>
<keyword evidence="4" id="KW-1185">Reference proteome</keyword>
<name>A0AAV9V822_9PEZI</name>
<reference evidence="3 4" key="1">
    <citation type="submission" date="2019-10" db="EMBL/GenBank/DDBJ databases">
        <authorList>
            <person name="Palmer J.M."/>
        </authorList>
    </citation>
    <scope>NUCLEOTIDE SEQUENCE [LARGE SCALE GENOMIC DNA]</scope>
    <source>
        <strain evidence="3 4">TWF730</strain>
    </source>
</reference>
<feature type="domain" description="C2H2-type" evidence="2">
    <location>
        <begin position="142"/>
        <end position="165"/>
    </location>
</feature>
<sequence length="254" mass="27366">MPSWLTEPDSNHSLDGNFPPLRENLDPLESLSALRTSNENLGFQNDFPTAQSVLDIREETGATVFQATGYNIDYTFSNTPSSAIRGVGFPFLGAVGAPPAYPAPPAPPAPPATPAPPALLAAAAAAAGGGGGGGEEELQFRCPYRGCPHFLKNWNTLCDHVRNIHGPRFLVTCNYPGCGTTCTSSSRKASGNMKRHRDKEHRGWVSAPGGYCTVRELPNSLKEYRVRYLGRFITVWTGCSSHGIAQRLRDCCSQ</sequence>
<dbReference type="EMBL" id="JAVHNS010000004">
    <property type="protein sequence ID" value="KAK6357923.1"/>
    <property type="molecule type" value="Genomic_DNA"/>
</dbReference>
<organism evidence="3 4">
    <name type="scientific">Orbilia blumenaviensis</name>
    <dbReference type="NCBI Taxonomy" id="1796055"/>
    <lineage>
        <taxon>Eukaryota</taxon>
        <taxon>Fungi</taxon>
        <taxon>Dikarya</taxon>
        <taxon>Ascomycota</taxon>
        <taxon>Pezizomycotina</taxon>
        <taxon>Orbiliomycetes</taxon>
        <taxon>Orbiliales</taxon>
        <taxon>Orbiliaceae</taxon>
        <taxon>Orbilia</taxon>
    </lineage>
</organism>
<evidence type="ECO:0000256" key="1">
    <source>
        <dbReference type="SAM" id="MobiDB-lite"/>
    </source>
</evidence>